<feature type="binding site" description="axial binding residue" evidence="3">
    <location>
        <position position="491"/>
    </location>
    <ligand>
        <name>heme</name>
        <dbReference type="ChEBI" id="CHEBI:30413"/>
    </ligand>
    <ligandPart>
        <name>Fe</name>
        <dbReference type="ChEBI" id="CHEBI:18248"/>
    </ligandPart>
</feature>
<dbReference type="InterPro" id="IPR036396">
    <property type="entry name" value="Cyt_P450_sf"/>
</dbReference>
<name>A0A9W4SR62_9GLOM</name>
<dbReference type="PANTHER" id="PTHR24301:SF2">
    <property type="entry name" value="THROMBOXANE-A SYNTHASE"/>
    <property type="match status" value="1"/>
</dbReference>
<comment type="caution">
    <text evidence="6">The sequence shown here is derived from an EMBL/GenBank/DDBJ whole genome shotgun (WGS) entry which is preliminary data.</text>
</comment>
<dbReference type="PRINTS" id="PR00385">
    <property type="entry name" value="P450"/>
</dbReference>
<keyword evidence="4" id="KW-0503">Monooxygenase</keyword>
<dbReference type="SUPFAM" id="SSF48264">
    <property type="entry name" value="Cytochrome P450"/>
    <property type="match status" value="1"/>
</dbReference>
<reference evidence="6" key="1">
    <citation type="submission" date="2022-08" db="EMBL/GenBank/DDBJ databases">
        <authorList>
            <person name="Kallberg Y."/>
            <person name="Tangrot J."/>
            <person name="Rosling A."/>
        </authorList>
    </citation>
    <scope>NUCLEOTIDE SEQUENCE</scope>
    <source>
        <strain evidence="6">Wild A</strain>
    </source>
</reference>
<evidence type="ECO:0000256" key="1">
    <source>
        <dbReference type="ARBA" id="ARBA00022723"/>
    </source>
</evidence>
<evidence type="ECO:0000256" key="4">
    <source>
        <dbReference type="RuleBase" id="RU000461"/>
    </source>
</evidence>
<evidence type="ECO:0000256" key="5">
    <source>
        <dbReference type="SAM" id="Phobius"/>
    </source>
</evidence>
<keyword evidence="3 4" id="KW-0349">Heme</keyword>
<evidence type="ECO:0000256" key="3">
    <source>
        <dbReference type="PIRSR" id="PIRSR602401-1"/>
    </source>
</evidence>
<keyword evidence="1 3" id="KW-0479">Metal-binding</keyword>
<dbReference type="PRINTS" id="PR00463">
    <property type="entry name" value="EP450I"/>
</dbReference>
<feature type="transmembrane region" description="Helical" evidence="5">
    <location>
        <begin position="12"/>
        <end position="32"/>
    </location>
</feature>
<gene>
    <name evidence="6" type="ORF">FWILDA_LOCUS9265</name>
</gene>
<dbReference type="CDD" id="cd00302">
    <property type="entry name" value="cytochrome_P450"/>
    <property type="match status" value="1"/>
</dbReference>
<protein>
    <submittedName>
        <fullName evidence="6">9269_t:CDS:1</fullName>
    </submittedName>
</protein>
<evidence type="ECO:0000313" key="7">
    <source>
        <dbReference type="Proteomes" id="UP001153678"/>
    </source>
</evidence>
<evidence type="ECO:0000313" key="6">
    <source>
        <dbReference type="EMBL" id="CAI2179792.1"/>
    </source>
</evidence>
<comment type="cofactor">
    <cofactor evidence="3">
        <name>heme</name>
        <dbReference type="ChEBI" id="CHEBI:30413"/>
    </cofactor>
</comment>
<evidence type="ECO:0000256" key="2">
    <source>
        <dbReference type="ARBA" id="ARBA00023004"/>
    </source>
</evidence>
<dbReference type="PANTHER" id="PTHR24301">
    <property type="entry name" value="THROMBOXANE-A SYNTHASE"/>
    <property type="match status" value="1"/>
</dbReference>
<dbReference type="InterPro" id="IPR017972">
    <property type="entry name" value="Cyt_P450_CS"/>
</dbReference>
<organism evidence="6 7">
    <name type="scientific">Funneliformis geosporum</name>
    <dbReference type="NCBI Taxonomy" id="1117311"/>
    <lineage>
        <taxon>Eukaryota</taxon>
        <taxon>Fungi</taxon>
        <taxon>Fungi incertae sedis</taxon>
        <taxon>Mucoromycota</taxon>
        <taxon>Glomeromycotina</taxon>
        <taxon>Glomeromycetes</taxon>
        <taxon>Glomerales</taxon>
        <taxon>Glomeraceae</taxon>
        <taxon>Funneliformis</taxon>
    </lineage>
</organism>
<sequence length="544" mass="63751">MSLHKLLENFAIHDYLSLISIILAIYVAQYYYKYFTRVNPLPGPLPFPLFGNLFQFLFIFGANFRTFLIYNQKKYGDIYEVHLGIRRIMLNRAEYAEKLLMPSTKSQYMMRFPYNKGFAELGMMGKGLIANHDLKSWRYNRQFFNQAILAPKFTQEAIDWTNNLFNELESYWNKLYLKEEIIKENKNKLDFSGWLNRYTNDMIIALTTGERSYTMAGYFNIQGDEKAVHPQSIIDDSEKFVRAFRKHILGAPMFILVPPFVRHYVPFIKGRSEALLKNIGFIYQRMEAIIKRRRQEIENMPLDKPLSHDMLTSVITANTPRDINYVKTVEGEAMNRPMTDLEIRGIMFDAFIAGTDTTANMITFIIYHVAHNPDVKKKMLEEIDRIFQGDKTRPITEDDFHKLKYCEAIIKETNRVLPVLNMMVRCNQEPDEIAGYNWPAGTVFHVSAVTLHKHQDYWEEPEKFNPDRWMVKDFEPKKYSFVMFGGGLRICPGRKLAMIELICLMALLYRKYEIDLVDMKSPLKTVSTALTACPELFVKVKPRV</sequence>
<keyword evidence="2 3" id="KW-0408">Iron</keyword>
<dbReference type="Pfam" id="PF00067">
    <property type="entry name" value="p450"/>
    <property type="match status" value="1"/>
</dbReference>
<dbReference type="Proteomes" id="UP001153678">
    <property type="component" value="Unassembled WGS sequence"/>
</dbReference>
<keyword evidence="5" id="KW-0472">Membrane</keyword>
<comment type="similarity">
    <text evidence="4">Belongs to the cytochrome P450 family.</text>
</comment>
<keyword evidence="7" id="KW-1185">Reference proteome</keyword>
<dbReference type="GO" id="GO:0020037">
    <property type="term" value="F:heme binding"/>
    <property type="evidence" value="ECO:0007669"/>
    <property type="project" value="InterPro"/>
</dbReference>
<keyword evidence="5" id="KW-1133">Transmembrane helix</keyword>
<proteinExistence type="inferred from homology"/>
<dbReference type="GO" id="GO:0004497">
    <property type="term" value="F:monooxygenase activity"/>
    <property type="evidence" value="ECO:0007669"/>
    <property type="project" value="UniProtKB-KW"/>
</dbReference>
<dbReference type="OrthoDB" id="1470350at2759"/>
<dbReference type="Gene3D" id="1.10.630.10">
    <property type="entry name" value="Cytochrome P450"/>
    <property type="match status" value="1"/>
</dbReference>
<dbReference type="EMBL" id="CAMKVN010002147">
    <property type="protein sequence ID" value="CAI2179792.1"/>
    <property type="molecule type" value="Genomic_DNA"/>
</dbReference>
<dbReference type="PROSITE" id="PS00086">
    <property type="entry name" value="CYTOCHROME_P450"/>
    <property type="match status" value="1"/>
</dbReference>
<accession>A0A9W4SR62</accession>
<dbReference type="GO" id="GO:0005506">
    <property type="term" value="F:iron ion binding"/>
    <property type="evidence" value="ECO:0007669"/>
    <property type="project" value="InterPro"/>
</dbReference>
<dbReference type="InterPro" id="IPR001128">
    <property type="entry name" value="Cyt_P450"/>
</dbReference>
<keyword evidence="4" id="KW-0560">Oxidoreductase</keyword>
<keyword evidence="5" id="KW-0812">Transmembrane</keyword>
<dbReference type="GO" id="GO:0016705">
    <property type="term" value="F:oxidoreductase activity, acting on paired donors, with incorporation or reduction of molecular oxygen"/>
    <property type="evidence" value="ECO:0007669"/>
    <property type="project" value="InterPro"/>
</dbReference>
<dbReference type="InterPro" id="IPR002401">
    <property type="entry name" value="Cyt_P450_E_grp-I"/>
</dbReference>
<dbReference type="AlphaFoldDB" id="A0A9W4SR62"/>
<feature type="transmembrane region" description="Helical" evidence="5">
    <location>
        <begin position="52"/>
        <end position="70"/>
    </location>
</feature>